<organism evidence="1 2">
    <name type="scientific">Halobaculum roseum</name>
    <dbReference type="NCBI Taxonomy" id="2175149"/>
    <lineage>
        <taxon>Archaea</taxon>
        <taxon>Methanobacteriati</taxon>
        <taxon>Methanobacteriota</taxon>
        <taxon>Stenosarchaea group</taxon>
        <taxon>Halobacteria</taxon>
        <taxon>Halobacteriales</taxon>
        <taxon>Haloferacaceae</taxon>
        <taxon>Halobaculum</taxon>
    </lineage>
</organism>
<reference evidence="1" key="1">
    <citation type="submission" date="2024-09" db="EMBL/GenBank/DDBJ databases">
        <authorList>
            <person name="Sun Q."/>
        </authorList>
    </citation>
    <scope>NUCLEOTIDE SEQUENCE [LARGE SCALE GENOMIC DNA]</scope>
    <source>
        <strain evidence="1">JCM 31273</strain>
    </source>
</reference>
<proteinExistence type="predicted"/>
<sequence>MPLKRDGVGDGLAFLDRWSHGFSWVAHPDEEFQRTGHAIAVGAADGDRRDGRAVWLVDPVDANGLDDEIAELGTVAGVLALSDNHGRHAARIADRHGVPVFVHEHLGDPGDLGGDGTATGFTGDPADTGFRTVPVVSKLWREIALYHPGRATLVVGDALTTMASHTNPGERLAVMPHLRLSPPTDSLGGLPVERVLVGHGPGVHRDAADALARALDGARRGAPRAILGNLPELIRNAYVTVRD</sequence>
<accession>A0ABD5MHV4</accession>
<evidence type="ECO:0000313" key="2">
    <source>
        <dbReference type="Proteomes" id="UP001589595"/>
    </source>
</evidence>
<dbReference type="Proteomes" id="UP001589595">
    <property type="component" value="Unassembled WGS sequence"/>
</dbReference>
<dbReference type="Gene3D" id="3.60.15.10">
    <property type="entry name" value="Ribonuclease Z/Hydroxyacylglutathione hydrolase-like"/>
    <property type="match status" value="1"/>
</dbReference>
<name>A0ABD5MHV4_9EURY</name>
<protein>
    <recommendedName>
        <fullName evidence="3">MBL fold metallo-hydrolase</fullName>
    </recommendedName>
</protein>
<comment type="caution">
    <text evidence="1">The sequence shown here is derived from an EMBL/GenBank/DDBJ whole genome shotgun (WGS) entry which is preliminary data.</text>
</comment>
<evidence type="ECO:0008006" key="3">
    <source>
        <dbReference type="Google" id="ProtNLM"/>
    </source>
</evidence>
<dbReference type="RefSeq" id="WP_222921920.1">
    <property type="nucleotide sequence ID" value="NZ_CP082286.1"/>
</dbReference>
<dbReference type="InterPro" id="IPR036866">
    <property type="entry name" value="RibonucZ/Hydroxyglut_hydro"/>
</dbReference>
<dbReference type="AlphaFoldDB" id="A0ABD5MHV4"/>
<keyword evidence="2" id="KW-1185">Reference proteome</keyword>
<dbReference type="SUPFAM" id="SSF56281">
    <property type="entry name" value="Metallo-hydrolase/oxidoreductase"/>
    <property type="match status" value="1"/>
</dbReference>
<dbReference type="GeneID" id="67212158"/>
<gene>
    <name evidence="1" type="ORF">ACFFOL_01320</name>
</gene>
<dbReference type="EMBL" id="JBHMAJ010000001">
    <property type="protein sequence ID" value="MFB9822828.1"/>
    <property type="molecule type" value="Genomic_DNA"/>
</dbReference>
<evidence type="ECO:0000313" key="1">
    <source>
        <dbReference type="EMBL" id="MFB9822828.1"/>
    </source>
</evidence>